<accession>A0ABR3DDQ7</accession>
<name>A0ABR3DDQ7_NEUIN</name>
<protein>
    <submittedName>
        <fullName evidence="1">Uncharacterized protein</fullName>
    </submittedName>
</protein>
<sequence length="123" mass="13408">MALGCVADVWVLFKQSVNRSSSCFCRSQQQNSTKKPIGSDDCVVELDARGGLDTVVMLCPRTRGRVEQHTGGLTDWGSNGSLYNTAAYLYRLRPFGPTSTMPRPCVTLTVMADGQTLCNIIKS</sequence>
<proteinExistence type="predicted"/>
<dbReference type="Proteomes" id="UP001451303">
    <property type="component" value="Unassembled WGS sequence"/>
</dbReference>
<keyword evidence="2" id="KW-1185">Reference proteome</keyword>
<comment type="caution">
    <text evidence="1">The sequence shown here is derived from an EMBL/GenBank/DDBJ whole genome shotgun (WGS) entry which is preliminary data.</text>
</comment>
<reference evidence="1 2" key="1">
    <citation type="submission" date="2023-09" db="EMBL/GenBank/DDBJ databases">
        <title>Multi-omics analysis of a traditional fermented food reveals byproduct-associated fungal strains for waste-to-food upcycling.</title>
        <authorList>
            <consortium name="Lawrence Berkeley National Laboratory"/>
            <person name="Rekdal V.M."/>
            <person name="Villalobos-Escobedo J.M."/>
            <person name="Rodriguez-Valeron N."/>
            <person name="Garcia M.O."/>
            <person name="Vasquez D.P."/>
            <person name="Damayanti I."/>
            <person name="Sorensen P.M."/>
            <person name="Baidoo E.E."/>
            <person name="De Carvalho A.C."/>
            <person name="Riley R."/>
            <person name="Lipzen A."/>
            <person name="He G."/>
            <person name="Yan M."/>
            <person name="Haridas S."/>
            <person name="Daum C."/>
            <person name="Yoshinaga Y."/>
            <person name="Ng V."/>
            <person name="Grigoriev I.V."/>
            <person name="Munk R."/>
            <person name="Nuraida L."/>
            <person name="Wijaya C.H."/>
            <person name="Morales P.-C."/>
            <person name="Keasling J.D."/>
        </authorList>
    </citation>
    <scope>NUCLEOTIDE SEQUENCE [LARGE SCALE GENOMIC DNA]</scope>
    <source>
        <strain evidence="1 2">FGSC 2613</strain>
    </source>
</reference>
<gene>
    <name evidence="1" type="ORF">QR685DRAFT_597365</name>
</gene>
<dbReference type="EMBL" id="JAVLET010000004">
    <property type="protein sequence ID" value="KAL0470804.1"/>
    <property type="molecule type" value="Genomic_DNA"/>
</dbReference>
<organism evidence="1 2">
    <name type="scientific">Neurospora intermedia</name>
    <dbReference type="NCBI Taxonomy" id="5142"/>
    <lineage>
        <taxon>Eukaryota</taxon>
        <taxon>Fungi</taxon>
        <taxon>Dikarya</taxon>
        <taxon>Ascomycota</taxon>
        <taxon>Pezizomycotina</taxon>
        <taxon>Sordariomycetes</taxon>
        <taxon>Sordariomycetidae</taxon>
        <taxon>Sordariales</taxon>
        <taxon>Sordariaceae</taxon>
        <taxon>Neurospora</taxon>
    </lineage>
</organism>
<evidence type="ECO:0000313" key="2">
    <source>
        <dbReference type="Proteomes" id="UP001451303"/>
    </source>
</evidence>
<evidence type="ECO:0000313" key="1">
    <source>
        <dbReference type="EMBL" id="KAL0470804.1"/>
    </source>
</evidence>